<dbReference type="EMBL" id="JAPWTK010000346">
    <property type="protein sequence ID" value="KAJ8942021.1"/>
    <property type="molecule type" value="Genomic_DNA"/>
</dbReference>
<organism evidence="1 2">
    <name type="scientific">Aromia moschata</name>
    <dbReference type="NCBI Taxonomy" id="1265417"/>
    <lineage>
        <taxon>Eukaryota</taxon>
        <taxon>Metazoa</taxon>
        <taxon>Ecdysozoa</taxon>
        <taxon>Arthropoda</taxon>
        <taxon>Hexapoda</taxon>
        <taxon>Insecta</taxon>
        <taxon>Pterygota</taxon>
        <taxon>Neoptera</taxon>
        <taxon>Endopterygota</taxon>
        <taxon>Coleoptera</taxon>
        <taxon>Polyphaga</taxon>
        <taxon>Cucujiformia</taxon>
        <taxon>Chrysomeloidea</taxon>
        <taxon>Cerambycidae</taxon>
        <taxon>Cerambycinae</taxon>
        <taxon>Callichromatini</taxon>
        <taxon>Aromia</taxon>
    </lineage>
</organism>
<name>A0AAV8XT29_9CUCU</name>
<dbReference type="Proteomes" id="UP001162162">
    <property type="component" value="Unassembled WGS sequence"/>
</dbReference>
<gene>
    <name evidence="1" type="ORF">NQ318_002775</name>
</gene>
<reference evidence="1" key="1">
    <citation type="journal article" date="2023" name="Insect Mol. Biol.">
        <title>Genome sequencing provides insights into the evolution of gene families encoding plant cell wall-degrading enzymes in longhorned beetles.</title>
        <authorList>
            <person name="Shin N.R."/>
            <person name="Okamura Y."/>
            <person name="Kirsch R."/>
            <person name="Pauchet Y."/>
        </authorList>
    </citation>
    <scope>NUCLEOTIDE SEQUENCE</scope>
    <source>
        <strain evidence="1">AMC_N1</strain>
    </source>
</reference>
<evidence type="ECO:0000313" key="1">
    <source>
        <dbReference type="EMBL" id="KAJ8942021.1"/>
    </source>
</evidence>
<protein>
    <submittedName>
        <fullName evidence="1">Uncharacterized protein</fullName>
    </submittedName>
</protein>
<comment type="caution">
    <text evidence="1">The sequence shown here is derived from an EMBL/GenBank/DDBJ whole genome shotgun (WGS) entry which is preliminary data.</text>
</comment>
<evidence type="ECO:0000313" key="2">
    <source>
        <dbReference type="Proteomes" id="UP001162162"/>
    </source>
</evidence>
<dbReference type="AlphaFoldDB" id="A0AAV8XT29"/>
<accession>A0AAV8XT29</accession>
<keyword evidence="2" id="KW-1185">Reference proteome</keyword>
<sequence length="146" mass="16879">MSQLEKPMKISKQLRLKAQEFLSSKKNSKCLEEIVGHYDCGMDLPSCLLALELIFTTLLKERDMLVEVVPLKPMEKTPENLHKQWMKNAYEECYTKVLRSLENGSQKIQIQGLSTAMNILSYEGNFPWKLKGPWTITCHLLNSNPY</sequence>
<proteinExistence type="predicted"/>